<feature type="compositionally biased region" description="Low complexity" evidence="1">
    <location>
        <begin position="36"/>
        <end position="47"/>
    </location>
</feature>
<reference evidence="2" key="2">
    <citation type="journal article" date="2015" name="Data Brief">
        <title>Shoot transcriptome of the giant reed, Arundo donax.</title>
        <authorList>
            <person name="Barrero R.A."/>
            <person name="Guerrero F.D."/>
            <person name="Moolhuijzen P."/>
            <person name="Goolsby J.A."/>
            <person name="Tidwell J."/>
            <person name="Bellgard S.E."/>
            <person name="Bellgard M.I."/>
        </authorList>
    </citation>
    <scope>NUCLEOTIDE SEQUENCE</scope>
    <source>
        <tissue evidence="2">Shoot tissue taken approximately 20 cm above the soil surface</tissue>
    </source>
</reference>
<evidence type="ECO:0000256" key="1">
    <source>
        <dbReference type="SAM" id="MobiDB-lite"/>
    </source>
</evidence>
<evidence type="ECO:0000313" key="2">
    <source>
        <dbReference type="EMBL" id="JAE06202.1"/>
    </source>
</evidence>
<proteinExistence type="predicted"/>
<reference evidence="2" key="1">
    <citation type="submission" date="2014-09" db="EMBL/GenBank/DDBJ databases">
        <authorList>
            <person name="Magalhaes I.L.F."/>
            <person name="Oliveira U."/>
            <person name="Santos F.R."/>
            <person name="Vidigal T.H.D.A."/>
            <person name="Brescovit A.D."/>
            <person name="Santos A.J."/>
        </authorList>
    </citation>
    <scope>NUCLEOTIDE SEQUENCE</scope>
    <source>
        <tissue evidence="2">Shoot tissue taken approximately 20 cm above the soil surface</tissue>
    </source>
</reference>
<feature type="region of interest" description="Disordered" evidence="1">
    <location>
        <begin position="24"/>
        <end position="93"/>
    </location>
</feature>
<dbReference type="AlphaFoldDB" id="A0A0A9F1K1"/>
<name>A0A0A9F1K1_ARUDO</name>
<accession>A0A0A9F1K1</accession>
<dbReference type="EMBL" id="GBRH01191694">
    <property type="protein sequence ID" value="JAE06202.1"/>
    <property type="molecule type" value="Transcribed_RNA"/>
</dbReference>
<sequence>MFHRLLLPAPLLYAATVKRLKLQQPQPSLHYPPSTPLSRPSLSKSSTMTLTPSSFPPLMAFQRQHTIHLPPMSPASSNSDKWNFQRPLLNQCP</sequence>
<organism evidence="2">
    <name type="scientific">Arundo donax</name>
    <name type="common">Giant reed</name>
    <name type="synonym">Donax arundinaceus</name>
    <dbReference type="NCBI Taxonomy" id="35708"/>
    <lineage>
        <taxon>Eukaryota</taxon>
        <taxon>Viridiplantae</taxon>
        <taxon>Streptophyta</taxon>
        <taxon>Embryophyta</taxon>
        <taxon>Tracheophyta</taxon>
        <taxon>Spermatophyta</taxon>
        <taxon>Magnoliopsida</taxon>
        <taxon>Liliopsida</taxon>
        <taxon>Poales</taxon>
        <taxon>Poaceae</taxon>
        <taxon>PACMAD clade</taxon>
        <taxon>Arundinoideae</taxon>
        <taxon>Arundineae</taxon>
        <taxon>Arundo</taxon>
    </lineage>
</organism>
<protein>
    <submittedName>
        <fullName evidence="2">Uncharacterized protein</fullName>
    </submittedName>
</protein>